<accession>A0ABY4RMV3</accession>
<evidence type="ECO:0000313" key="7">
    <source>
        <dbReference type="Proteomes" id="UP001057134"/>
    </source>
</evidence>
<gene>
    <name evidence="6" type="ORF">SK3146_01785</name>
</gene>
<keyword evidence="1" id="KW-1003">Cell membrane</keyword>
<dbReference type="EMBL" id="CP027059">
    <property type="protein sequence ID" value="UQZ82627.1"/>
    <property type="molecule type" value="Genomic_DNA"/>
</dbReference>
<keyword evidence="4" id="KW-0564">Palmitate</keyword>
<name>A0ABY4RMV3_9BACL</name>
<reference evidence="6" key="2">
    <citation type="journal article" date="2021" name="J Anim Sci Technol">
        <title>Complete genome sequence of Paenibacillus konkukensis sp. nov. SK3146 as a potential probiotic strain.</title>
        <authorList>
            <person name="Jung H.I."/>
            <person name="Park S."/>
            <person name="Niu K.M."/>
            <person name="Lee S.W."/>
            <person name="Kothari D."/>
            <person name="Yi K.J."/>
            <person name="Kim S.K."/>
        </authorList>
    </citation>
    <scope>NUCLEOTIDE SEQUENCE</scope>
    <source>
        <strain evidence="6">SK3146</strain>
    </source>
</reference>
<keyword evidence="3" id="KW-0472">Membrane</keyword>
<keyword evidence="7" id="KW-1185">Reference proteome</keyword>
<evidence type="ECO:0000256" key="1">
    <source>
        <dbReference type="ARBA" id="ARBA00022475"/>
    </source>
</evidence>
<dbReference type="Pfam" id="PF01547">
    <property type="entry name" value="SBP_bac_1"/>
    <property type="match status" value="1"/>
</dbReference>
<evidence type="ECO:0000313" key="6">
    <source>
        <dbReference type="EMBL" id="UQZ82627.1"/>
    </source>
</evidence>
<organism evidence="6 7">
    <name type="scientific">Paenibacillus konkukensis</name>
    <dbReference type="NCBI Taxonomy" id="2020716"/>
    <lineage>
        <taxon>Bacteria</taxon>
        <taxon>Bacillati</taxon>
        <taxon>Bacillota</taxon>
        <taxon>Bacilli</taxon>
        <taxon>Bacillales</taxon>
        <taxon>Paenibacillaceae</taxon>
        <taxon>Paenibacillus</taxon>
    </lineage>
</organism>
<protein>
    <submittedName>
        <fullName evidence="6">Bacterial extracellular solute-binding protein</fullName>
    </submittedName>
</protein>
<evidence type="ECO:0000256" key="2">
    <source>
        <dbReference type="ARBA" id="ARBA00022729"/>
    </source>
</evidence>
<keyword evidence="2" id="KW-0732">Signal</keyword>
<dbReference type="InterPro" id="IPR006059">
    <property type="entry name" value="SBP"/>
</dbReference>
<dbReference type="PANTHER" id="PTHR43649">
    <property type="entry name" value="ARABINOSE-BINDING PROTEIN-RELATED"/>
    <property type="match status" value="1"/>
</dbReference>
<proteinExistence type="predicted"/>
<dbReference type="Gene3D" id="3.40.190.10">
    <property type="entry name" value="Periplasmic binding protein-like II"/>
    <property type="match status" value="1"/>
</dbReference>
<dbReference type="SUPFAM" id="SSF53850">
    <property type="entry name" value="Periplasmic binding protein-like II"/>
    <property type="match status" value="1"/>
</dbReference>
<dbReference type="Proteomes" id="UP001057134">
    <property type="component" value="Chromosome"/>
</dbReference>
<evidence type="ECO:0000256" key="5">
    <source>
        <dbReference type="ARBA" id="ARBA00023288"/>
    </source>
</evidence>
<sequence>MKLAQRKLSGALLSSAMLMTLFTGCSKGGQEAPAQAVEAVSDKGGPVQTEPVDVTFYRPSTGTTQEQFMDLMGNAIKAKFPNVNLKFIPYGQGTNVEEVLTAGSDIDLLILNINLIAQFPKYNLLQDVSDSIKKANFDLSRLEPTTVDFIDQFTGGKINALPIFTTAQSLVYNKDIFDKFGVPYPQEGMTWDELYELAKKVSKSDNGIQYYGFAGSTPFSSMTRVNQKSIAYVDPKTNKSQIAGEEFKKVVDNFARFYRIPGAEFPKDKMGKENDMFNKDRNLAMYVGNSSLLINSAVNMNVDAISLPSFSDAKGVGPQMYPTYAAVSSISKHKDIAFQILTYLTSDEMQEKFARDGTGLPIIKDQKVVDLFGADLEQLKGKNMKSFYPQKPAPIAMKTPYDDKVEGKVSAAFKEVVGGDSDVNTAFRKAAEQADADIDAAIKASSAGK</sequence>
<dbReference type="PANTHER" id="PTHR43649:SF33">
    <property type="entry name" value="POLYGALACTURONAN_RHAMNOGALACTURONAN-BINDING PROTEIN YTCQ"/>
    <property type="match status" value="1"/>
</dbReference>
<dbReference type="PROSITE" id="PS51257">
    <property type="entry name" value="PROKAR_LIPOPROTEIN"/>
    <property type="match status" value="1"/>
</dbReference>
<evidence type="ECO:0000256" key="3">
    <source>
        <dbReference type="ARBA" id="ARBA00023136"/>
    </source>
</evidence>
<evidence type="ECO:0000256" key="4">
    <source>
        <dbReference type="ARBA" id="ARBA00023139"/>
    </source>
</evidence>
<dbReference type="RefSeq" id="WP_249864743.1">
    <property type="nucleotide sequence ID" value="NZ_CP027059.1"/>
</dbReference>
<dbReference type="InterPro" id="IPR050490">
    <property type="entry name" value="Bact_solute-bd_prot1"/>
</dbReference>
<keyword evidence="5" id="KW-0449">Lipoprotein</keyword>
<reference evidence="6" key="1">
    <citation type="submission" date="2018-02" db="EMBL/GenBank/DDBJ databases">
        <authorList>
            <person name="Kim S.-K."/>
            <person name="Jung H.-I."/>
            <person name="Lee S.-W."/>
        </authorList>
    </citation>
    <scope>NUCLEOTIDE SEQUENCE</scope>
    <source>
        <strain evidence="6">SK3146</strain>
    </source>
</reference>